<evidence type="ECO:0000256" key="3">
    <source>
        <dbReference type="ARBA" id="ARBA00022795"/>
    </source>
</evidence>
<comment type="function">
    <text evidence="1">Required for the efficient initiation of filament assembly.</text>
</comment>
<sequence length="157" mass="16975">MSADSTNLRTLLQAELGTLKALQEALSAEYQALISNAVDELEAAIAAKNDAVAAHQSQQQQRLAWMRGLGLGAESSLSDLITHCKGDKSDEQLRDELAEIATQCQESNRRNGGLILRLQERTRGALDVLRQEDGGADLYSLSGSREHQSDGRTLGKA</sequence>
<dbReference type="EMBL" id="CP136865">
    <property type="protein sequence ID" value="WOJ96664.1"/>
    <property type="molecule type" value="Genomic_DNA"/>
</dbReference>
<gene>
    <name evidence="5" type="ORF">R0137_15645</name>
</gene>
<comment type="similarity">
    <text evidence="2">Belongs to the FlgN family.</text>
</comment>
<evidence type="ECO:0000313" key="5">
    <source>
        <dbReference type="EMBL" id="WOJ96664.1"/>
    </source>
</evidence>
<evidence type="ECO:0000256" key="4">
    <source>
        <dbReference type="SAM" id="MobiDB-lite"/>
    </source>
</evidence>
<evidence type="ECO:0000313" key="6">
    <source>
        <dbReference type="Proteomes" id="UP001626549"/>
    </source>
</evidence>
<keyword evidence="5" id="KW-0966">Cell projection</keyword>
<accession>A0ABZ0IDL8</accession>
<feature type="region of interest" description="Disordered" evidence="4">
    <location>
        <begin position="137"/>
        <end position="157"/>
    </location>
</feature>
<keyword evidence="5" id="KW-0282">Flagellum</keyword>
<dbReference type="Pfam" id="PF05130">
    <property type="entry name" value="FlgN"/>
    <property type="match status" value="1"/>
</dbReference>
<name>A0ABZ0IDL8_9GAMM</name>
<dbReference type="SUPFAM" id="SSF140566">
    <property type="entry name" value="FlgN-like"/>
    <property type="match status" value="1"/>
</dbReference>
<keyword evidence="3" id="KW-1005">Bacterial flagellum biogenesis</keyword>
<reference evidence="5 6" key="1">
    <citation type="submission" date="2023-10" db="EMBL/GenBank/DDBJ databases">
        <title>Two novel species belonging to the OM43/NOR5 clade.</title>
        <authorList>
            <person name="Park M."/>
        </authorList>
    </citation>
    <scope>NUCLEOTIDE SEQUENCE [LARGE SCALE GENOMIC DNA]</scope>
    <source>
        <strain evidence="5 6">IMCC45268</strain>
    </source>
</reference>
<dbReference type="RefSeq" id="WP_407327335.1">
    <property type="nucleotide sequence ID" value="NZ_CP136865.1"/>
</dbReference>
<dbReference type="Gene3D" id="1.20.58.300">
    <property type="entry name" value="FlgN-like"/>
    <property type="match status" value="1"/>
</dbReference>
<proteinExistence type="inferred from homology"/>
<dbReference type="Proteomes" id="UP001626549">
    <property type="component" value="Chromosome"/>
</dbReference>
<organism evidence="5 6">
    <name type="scientific">Congregibacter brevis</name>
    <dbReference type="NCBI Taxonomy" id="3081201"/>
    <lineage>
        <taxon>Bacteria</taxon>
        <taxon>Pseudomonadati</taxon>
        <taxon>Pseudomonadota</taxon>
        <taxon>Gammaproteobacteria</taxon>
        <taxon>Cellvibrionales</taxon>
        <taxon>Halieaceae</taxon>
        <taxon>Congregibacter</taxon>
    </lineage>
</organism>
<evidence type="ECO:0000256" key="2">
    <source>
        <dbReference type="ARBA" id="ARBA00007703"/>
    </source>
</evidence>
<keyword evidence="6" id="KW-1185">Reference proteome</keyword>
<keyword evidence="5" id="KW-0969">Cilium</keyword>
<dbReference type="InterPro" id="IPR036679">
    <property type="entry name" value="FlgN-like_sf"/>
</dbReference>
<evidence type="ECO:0000256" key="1">
    <source>
        <dbReference type="ARBA" id="ARBA00002397"/>
    </source>
</evidence>
<protein>
    <submittedName>
        <fullName evidence="5">Flagellar protein FlgN</fullName>
    </submittedName>
</protein>
<dbReference type="InterPro" id="IPR007809">
    <property type="entry name" value="FlgN-like"/>
</dbReference>